<dbReference type="RefSeq" id="WP_195708720.1">
    <property type="nucleotide sequence ID" value="NZ_DYVT01000084.1"/>
</dbReference>
<dbReference type="Proteomes" id="UP000706163">
    <property type="component" value="Unassembled WGS sequence"/>
</dbReference>
<keyword evidence="1" id="KW-1133">Transmembrane helix</keyword>
<dbReference type="AlphaFoldDB" id="A0A921GZD8"/>
<keyword evidence="1" id="KW-0472">Membrane</keyword>
<protein>
    <submittedName>
        <fullName evidence="2">DUF805 domain-containing protein</fullName>
    </submittedName>
</protein>
<evidence type="ECO:0000313" key="2">
    <source>
        <dbReference type="EMBL" id="HJF68156.1"/>
    </source>
</evidence>
<evidence type="ECO:0000313" key="3">
    <source>
        <dbReference type="Proteomes" id="UP000706163"/>
    </source>
</evidence>
<feature type="transmembrane region" description="Helical" evidence="1">
    <location>
        <begin position="115"/>
        <end position="142"/>
    </location>
</feature>
<gene>
    <name evidence="2" type="ORF">K8V85_07580</name>
</gene>
<feature type="transmembrane region" description="Helical" evidence="1">
    <location>
        <begin position="84"/>
        <end position="103"/>
    </location>
</feature>
<comment type="caution">
    <text evidence="2">The sequence shown here is derived from an EMBL/GenBank/DDBJ whole genome shotgun (WGS) entry which is preliminary data.</text>
</comment>
<dbReference type="EMBL" id="DYVT01000084">
    <property type="protein sequence ID" value="HJF68156.1"/>
    <property type="molecule type" value="Genomic_DNA"/>
</dbReference>
<keyword evidence="1" id="KW-0812">Transmembrane</keyword>
<dbReference type="InterPro" id="IPR008523">
    <property type="entry name" value="DUF805"/>
</dbReference>
<proteinExistence type="predicted"/>
<accession>A0A921GZD8</accession>
<sequence length="161" mass="18403">MLHYYKLYWLNAFKIHGRARRKEFWYPVLVTLIIEIIASILNAVLPLPSWLTYTVATVFTIVNYIPSFTVTVRRFHDISMTMKVPIILFTLTILSDIGSIIPGPNVNYDFNFNNAFNITISIIGLIIFLAFIVLAIVSLIACCTRGNEYSNKYGANPKYVN</sequence>
<reference evidence="2" key="1">
    <citation type="journal article" date="2021" name="PeerJ">
        <title>Extensive microbial diversity within the chicken gut microbiome revealed by metagenomics and culture.</title>
        <authorList>
            <person name="Gilroy R."/>
            <person name="Ravi A."/>
            <person name="Getino M."/>
            <person name="Pursley I."/>
            <person name="Horton D.L."/>
            <person name="Alikhan N.F."/>
            <person name="Baker D."/>
            <person name="Gharbi K."/>
            <person name="Hall N."/>
            <person name="Watson M."/>
            <person name="Adriaenssens E.M."/>
            <person name="Foster-Nyarko E."/>
            <person name="Jarju S."/>
            <person name="Secka A."/>
            <person name="Antonio M."/>
            <person name="Oren A."/>
            <person name="Chaudhuri R.R."/>
            <person name="La Ragione R."/>
            <person name="Hildebrand F."/>
            <person name="Pallen M.J."/>
        </authorList>
    </citation>
    <scope>NUCLEOTIDE SEQUENCE</scope>
    <source>
        <strain evidence="2">CHK149-3286</strain>
    </source>
</reference>
<feature type="transmembrane region" description="Helical" evidence="1">
    <location>
        <begin position="24"/>
        <end position="44"/>
    </location>
</feature>
<organism evidence="2 3">
    <name type="scientific">Staphylococcus kloosii</name>
    <dbReference type="NCBI Taxonomy" id="29384"/>
    <lineage>
        <taxon>Bacteria</taxon>
        <taxon>Bacillati</taxon>
        <taxon>Bacillota</taxon>
        <taxon>Bacilli</taxon>
        <taxon>Bacillales</taxon>
        <taxon>Staphylococcaceae</taxon>
        <taxon>Staphylococcus</taxon>
    </lineage>
</organism>
<dbReference type="Pfam" id="PF05656">
    <property type="entry name" value="DUF805"/>
    <property type="match status" value="1"/>
</dbReference>
<evidence type="ECO:0000256" key="1">
    <source>
        <dbReference type="SAM" id="Phobius"/>
    </source>
</evidence>
<reference evidence="2" key="2">
    <citation type="submission" date="2021-09" db="EMBL/GenBank/DDBJ databases">
        <authorList>
            <person name="Gilroy R."/>
        </authorList>
    </citation>
    <scope>NUCLEOTIDE SEQUENCE</scope>
    <source>
        <strain evidence="2">CHK149-3286</strain>
    </source>
</reference>
<dbReference type="PANTHER" id="PTHR34980">
    <property type="entry name" value="INNER MEMBRANE PROTEIN-RELATED-RELATED"/>
    <property type="match status" value="1"/>
</dbReference>
<name>A0A921GZD8_9STAP</name>
<feature type="transmembrane region" description="Helical" evidence="1">
    <location>
        <begin position="50"/>
        <end position="72"/>
    </location>
</feature>
<dbReference type="PANTHER" id="PTHR34980:SF2">
    <property type="entry name" value="INNER MEMBRANE PROTEIN YHAH-RELATED"/>
    <property type="match status" value="1"/>
</dbReference>
<dbReference type="GO" id="GO:0005886">
    <property type="term" value="C:plasma membrane"/>
    <property type="evidence" value="ECO:0007669"/>
    <property type="project" value="TreeGrafter"/>
</dbReference>